<comment type="caution">
    <text evidence="1">The sequence shown here is derived from an EMBL/GenBank/DDBJ whole genome shotgun (WGS) entry which is preliminary data.</text>
</comment>
<evidence type="ECO:0000313" key="2">
    <source>
        <dbReference type="Proteomes" id="UP000634206"/>
    </source>
</evidence>
<gene>
    <name evidence="1" type="ORF">JIN83_12090</name>
</gene>
<organism evidence="1 2">
    <name type="scientific">Oceaniferula flava</name>
    <dbReference type="NCBI Taxonomy" id="2800421"/>
    <lineage>
        <taxon>Bacteria</taxon>
        <taxon>Pseudomonadati</taxon>
        <taxon>Verrucomicrobiota</taxon>
        <taxon>Verrucomicrobiia</taxon>
        <taxon>Verrucomicrobiales</taxon>
        <taxon>Verrucomicrobiaceae</taxon>
        <taxon>Oceaniferula</taxon>
    </lineage>
</organism>
<keyword evidence="2" id="KW-1185">Reference proteome</keyword>
<name>A0AAE2VCJ4_9BACT</name>
<proteinExistence type="predicted"/>
<sequence>MSPQAKELIQIVQNAALRHSIFQKRGPGEGNRVTNAVMGDANKQVRLIFGDSAVEQAFVPGVRQSIDYYLEETAEAIEVEFSLPNPYPCLEKDSFKVLLARERGINVKRLILVGPPGSRSRLSAPAPTAIIAYLRDEHDLEVTVCELNNVV</sequence>
<dbReference type="EMBL" id="JAENIG010000007">
    <property type="protein sequence ID" value="MBK1855705.1"/>
    <property type="molecule type" value="Genomic_DNA"/>
</dbReference>
<reference evidence="1" key="1">
    <citation type="submission" date="2021-01" db="EMBL/GenBank/DDBJ databases">
        <title>Modified the classification status of verrucomicrobia.</title>
        <authorList>
            <person name="Feng X."/>
        </authorList>
    </citation>
    <scope>NUCLEOTIDE SEQUENCE</scope>
    <source>
        <strain evidence="1">5K15</strain>
    </source>
</reference>
<evidence type="ECO:0000313" key="1">
    <source>
        <dbReference type="EMBL" id="MBK1855705.1"/>
    </source>
</evidence>
<protein>
    <submittedName>
        <fullName evidence="1">Uncharacterized protein</fullName>
    </submittedName>
</protein>
<dbReference type="RefSeq" id="WP_309490316.1">
    <property type="nucleotide sequence ID" value="NZ_JAENIG010000007.1"/>
</dbReference>
<dbReference type="AlphaFoldDB" id="A0AAE2VCJ4"/>
<accession>A0AAE2VCJ4</accession>
<dbReference type="Proteomes" id="UP000634206">
    <property type="component" value="Unassembled WGS sequence"/>
</dbReference>